<reference evidence="1" key="1">
    <citation type="journal article" date="2021" name="Nat. Commun.">
        <title>Genetic determinants of endophytism in the Arabidopsis root mycobiome.</title>
        <authorList>
            <person name="Mesny F."/>
            <person name="Miyauchi S."/>
            <person name="Thiergart T."/>
            <person name="Pickel B."/>
            <person name="Atanasova L."/>
            <person name="Karlsson M."/>
            <person name="Huettel B."/>
            <person name="Barry K.W."/>
            <person name="Haridas S."/>
            <person name="Chen C."/>
            <person name="Bauer D."/>
            <person name="Andreopoulos W."/>
            <person name="Pangilinan J."/>
            <person name="LaButti K."/>
            <person name="Riley R."/>
            <person name="Lipzen A."/>
            <person name="Clum A."/>
            <person name="Drula E."/>
            <person name="Henrissat B."/>
            <person name="Kohler A."/>
            <person name="Grigoriev I.V."/>
            <person name="Martin F.M."/>
            <person name="Hacquard S."/>
        </authorList>
    </citation>
    <scope>NUCLEOTIDE SEQUENCE</scope>
    <source>
        <strain evidence="1">MPI-SDFR-AT-0073</strain>
    </source>
</reference>
<dbReference type="Proteomes" id="UP000758603">
    <property type="component" value="Unassembled WGS sequence"/>
</dbReference>
<comment type="caution">
    <text evidence="1">The sequence shown here is derived from an EMBL/GenBank/DDBJ whole genome shotgun (WGS) entry which is preliminary data.</text>
</comment>
<name>A0A9P8RPA7_9PEZI</name>
<sequence length="128" mass="14710">MEFGYKRTMKLSRSRQLNLSGDLNVRRLKVVLTQRWVRLIHAASTSQVSAELSEAINSMFKRYREAVIYWAFLEDVHTTRQPAAPGLAELNNTTWVTRRRTPQEVPSIGLVGAERGFWRLKRGAPVPD</sequence>
<dbReference type="GeneID" id="70132835"/>
<keyword evidence="2" id="KW-1185">Reference proteome</keyword>
<dbReference type="EMBL" id="JAGPXC010000009">
    <property type="protein sequence ID" value="KAH6647160.1"/>
    <property type="molecule type" value="Genomic_DNA"/>
</dbReference>
<organism evidence="1 2">
    <name type="scientific">Truncatella angustata</name>
    <dbReference type="NCBI Taxonomy" id="152316"/>
    <lineage>
        <taxon>Eukaryota</taxon>
        <taxon>Fungi</taxon>
        <taxon>Dikarya</taxon>
        <taxon>Ascomycota</taxon>
        <taxon>Pezizomycotina</taxon>
        <taxon>Sordariomycetes</taxon>
        <taxon>Xylariomycetidae</taxon>
        <taxon>Amphisphaeriales</taxon>
        <taxon>Sporocadaceae</taxon>
        <taxon>Truncatella</taxon>
    </lineage>
</organism>
<protein>
    <submittedName>
        <fullName evidence="1">Uncharacterized protein</fullName>
    </submittedName>
</protein>
<dbReference type="OrthoDB" id="194358at2759"/>
<evidence type="ECO:0000313" key="2">
    <source>
        <dbReference type="Proteomes" id="UP000758603"/>
    </source>
</evidence>
<gene>
    <name evidence="1" type="ORF">BKA67DRAFT_581851</name>
</gene>
<accession>A0A9P8RPA7</accession>
<proteinExistence type="predicted"/>
<dbReference type="AlphaFoldDB" id="A0A9P8RPA7"/>
<evidence type="ECO:0000313" key="1">
    <source>
        <dbReference type="EMBL" id="KAH6647160.1"/>
    </source>
</evidence>
<dbReference type="RefSeq" id="XP_045953674.1">
    <property type="nucleotide sequence ID" value="XM_046103944.1"/>
</dbReference>